<dbReference type="InterPro" id="IPR012336">
    <property type="entry name" value="Thioredoxin-like_fold"/>
</dbReference>
<reference evidence="4 5" key="1">
    <citation type="submission" date="2023-12" db="EMBL/GenBank/DDBJ databases">
        <title>Blastococcus brunescens sp. nov., an actonobacterium isolated from sandstone collected in sahara desert.</title>
        <authorList>
            <person name="Gtari M."/>
            <person name="Ghodhbane F."/>
        </authorList>
    </citation>
    <scope>NUCLEOTIDE SEQUENCE [LARGE SCALE GENOMIC DNA]</scope>
    <source>
        <strain evidence="4 5">BMG 8361</strain>
    </source>
</reference>
<feature type="domain" description="Thioredoxin" evidence="3">
    <location>
        <begin position="1"/>
        <end position="164"/>
    </location>
</feature>
<keyword evidence="5" id="KW-1185">Reference proteome</keyword>
<gene>
    <name evidence="4" type="ORF">U6N30_30245</name>
</gene>
<dbReference type="Gene3D" id="3.40.30.10">
    <property type="entry name" value="Glutaredoxin"/>
    <property type="match status" value="1"/>
</dbReference>
<dbReference type="PANTHER" id="PTHR13887:SF55">
    <property type="entry name" value="SLR0313 PROTEIN"/>
    <property type="match status" value="1"/>
</dbReference>
<dbReference type="InterPro" id="IPR013766">
    <property type="entry name" value="Thioredoxin_domain"/>
</dbReference>
<comment type="similarity">
    <text evidence="1">Belongs to the thioredoxin family. DsbA subfamily.</text>
</comment>
<feature type="region of interest" description="Disordered" evidence="2">
    <location>
        <begin position="161"/>
        <end position="225"/>
    </location>
</feature>
<evidence type="ECO:0000256" key="2">
    <source>
        <dbReference type="SAM" id="MobiDB-lite"/>
    </source>
</evidence>
<sequence>MDHVRGPVDAPLTLVEYGDMECPFCGRATGVVSELRNRFGDDLRYVFRHLPLLEVHPHAQLAAEAVEAAGAQGRFWEMHDKLFAHQDALEAPDLLDHASALGLDLERFARELGDGTHAQHIRDDVAGGEASGVEGTPTFFVNGVRHTGRAGTDELAAALLRTDPRARPWSAPRRRPHPGAAPRRPCRRRPGCPRSTGWRRPPTSAAPRPGWTTGSSPSCAGPDAAGRRRRARCWSGEVPVSGTSSWCWRAPSRWSRTRSPGTVVSSTWCPWWVPAGSSAD</sequence>
<evidence type="ECO:0000256" key="1">
    <source>
        <dbReference type="ARBA" id="ARBA00005791"/>
    </source>
</evidence>
<accession>A0ABZ1B8U1</accession>
<proteinExistence type="inferred from homology"/>
<evidence type="ECO:0000313" key="5">
    <source>
        <dbReference type="Proteomes" id="UP001324287"/>
    </source>
</evidence>
<dbReference type="PANTHER" id="PTHR13887">
    <property type="entry name" value="GLUTATHIONE S-TRANSFERASE KAPPA"/>
    <property type="match status" value="1"/>
</dbReference>
<organism evidence="4 5">
    <name type="scientific">Blastococcus brunescens</name>
    <dbReference type="NCBI Taxonomy" id="1564165"/>
    <lineage>
        <taxon>Bacteria</taxon>
        <taxon>Bacillati</taxon>
        <taxon>Actinomycetota</taxon>
        <taxon>Actinomycetes</taxon>
        <taxon>Geodermatophilales</taxon>
        <taxon>Geodermatophilaceae</taxon>
        <taxon>Blastococcus</taxon>
    </lineage>
</organism>
<evidence type="ECO:0000313" key="4">
    <source>
        <dbReference type="EMBL" id="WRL67237.1"/>
    </source>
</evidence>
<dbReference type="SUPFAM" id="SSF52833">
    <property type="entry name" value="Thioredoxin-like"/>
    <property type="match status" value="1"/>
</dbReference>
<dbReference type="InterPro" id="IPR036249">
    <property type="entry name" value="Thioredoxin-like_sf"/>
</dbReference>
<protein>
    <submittedName>
        <fullName evidence="4">DsbA family protein</fullName>
    </submittedName>
</protein>
<dbReference type="EMBL" id="CP141261">
    <property type="protein sequence ID" value="WRL67237.1"/>
    <property type="molecule type" value="Genomic_DNA"/>
</dbReference>
<dbReference type="Pfam" id="PF13462">
    <property type="entry name" value="Thioredoxin_4"/>
    <property type="match status" value="1"/>
</dbReference>
<dbReference type="PROSITE" id="PS51352">
    <property type="entry name" value="THIOREDOXIN_2"/>
    <property type="match status" value="1"/>
</dbReference>
<dbReference type="Proteomes" id="UP001324287">
    <property type="component" value="Chromosome"/>
</dbReference>
<name>A0ABZ1B8U1_9ACTN</name>
<evidence type="ECO:0000259" key="3">
    <source>
        <dbReference type="PROSITE" id="PS51352"/>
    </source>
</evidence>